<gene>
    <name evidence="9" type="ORF">OH76DRAFT_1346254</name>
</gene>
<feature type="domain" description="N-terminal Ras-GEF" evidence="8">
    <location>
        <begin position="395"/>
        <end position="529"/>
    </location>
</feature>
<dbReference type="OrthoDB" id="10255964at2759"/>
<feature type="region of interest" description="Disordered" evidence="5">
    <location>
        <begin position="198"/>
        <end position="303"/>
    </location>
</feature>
<dbReference type="InterPro" id="IPR036964">
    <property type="entry name" value="RASGEF_cat_dom_sf"/>
</dbReference>
<dbReference type="GO" id="GO:0005886">
    <property type="term" value="C:plasma membrane"/>
    <property type="evidence" value="ECO:0007669"/>
    <property type="project" value="TreeGrafter"/>
</dbReference>
<evidence type="ECO:0000259" key="7">
    <source>
        <dbReference type="PROSITE" id="PS50009"/>
    </source>
</evidence>
<feature type="domain" description="SH3" evidence="6">
    <location>
        <begin position="62"/>
        <end position="123"/>
    </location>
</feature>
<dbReference type="SMART" id="SM00229">
    <property type="entry name" value="RasGEFN"/>
    <property type="match status" value="1"/>
</dbReference>
<dbReference type="PROSITE" id="PS50009">
    <property type="entry name" value="RASGEF_CAT"/>
    <property type="match status" value="1"/>
</dbReference>
<evidence type="ECO:0000256" key="4">
    <source>
        <dbReference type="PROSITE-ProRule" id="PRU00192"/>
    </source>
</evidence>
<dbReference type="SUPFAM" id="SSF50044">
    <property type="entry name" value="SH3-domain"/>
    <property type="match status" value="1"/>
</dbReference>
<dbReference type="Pfam" id="PF00618">
    <property type="entry name" value="RasGEF_N"/>
    <property type="match status" value="1"/>
</dbReference>
<dbReference type="CDD" id="cd00174">
    <property type="entry name" value="SH3"/>
    <property type="match status" value="1"/>
</dbReference>
<dbReference type="Gene3D" id="2.30.30.40">
    <property type="entry name" value="SH3 Domains"/>
    <property type="match status" value="1"/>
</dbReference>
<keyword evidence="1 4" id="KW-0728">SH3 domain</keyword>
<dbReference type="CDD" id="cd06224">
    <property type="entry name" value="REM"/>
    <property type="match status" value="1"/>
</dbReference>
<dbReference type="SMART" id="SM00147">
    <property type="entry name" value="RasGEF"/>
    <property type="match status" value="1"/>
</dbReference>
<evidence type="ECO:0000259" key="6">
    <source>
        <dbReference type="PROSITE" id="PS50002"/>
    </source>
</evidence>
<evidence type="ECO:0000313" key="9">
    <source>
        <dbReference type="EMBL" id="RDX51942.1"/>
    </source>
</evidence>
<dbReference type="EMBL" id="KZ857392">
    <property type="protein sequence ID" value="RDX51942.1"/>
    <property type="molecule type" value="Genomic_DNA"/>
</dbReference>
<evidence type="ECO:0000259" key="8">
    <source>
        <dbReference type="PROSITE" id="PS50212"/>
    </source>
</evidence>
<dbReference type="PROSITE" id="PS50212">
    <property type="entry name" value="RASGEF_NTER"/>
    <property type="match status" value="1"/>
</dbReference>
<dbReference type="PRINTS" id="PR00452">
    <property type="entry name" value="SH3DOMAIN"/>
</dbReference>
<dbReference type="InterPro" id="IPR008937">
    <property type="entry name" value="Ras-like_GEF"/>
</dbReference>
<keyword evidence="2 3" id="KW-0344">Guanine-nucleotide releasing factor</keyword>
<feature type="domain" description="Ras-GEF" evidence="7">
    <location>
        <begin position="557"/>
        <end position="799"/>
    </location>
</feature>
<dbReference type="Proteomes" id="UP000256964">
    <property type="component" value="Unassembled WGS sequence"/>
</dbReference>
<dbReference type="Pfam" id="PF00617">
    <property type="entry name" value="RasGEF"/>
    <property type="match status" value="1"/>
</dbReference>
<dbReference type="STRING" id="139420.A0A371DHD4"/>
<feature type="compositionally biased region" description="Polar residues" evidence="5">
    <location>
        <begin position="23"/>
        <end position="58"/>
    </location>
</feature>
<dbReference type="InterPro" id="IPR001452">
    <property type="entry name" value="SH3_domain"/>
</dbReference>
<dbReference type="InterPro" id="IPR000651">
    <property type="entry name" value="Ras-like_Gua-exchang_fac_N"/>
</dbReference>
<feature type="compositionally biased region" description="Basic residues" evidence="5">
    <location>
        <begin position="1"/>
        <end position="14"/>
    </location>
</feature>
<dbReference type="SMART" id="SM00326">
    <property type="entry name" value="SH3"/>
    <property type="match status" value="1"/>
</dbReference>
<evidence type="ECO:0000256" key="3">
    <source>
        <dbReference type="PROSITE-ProRule" id="PRU00168"/>
    </source>
</evidence>
<dbReference type="InterPro" id="IPR023578">
    <property type="entry name" value="Ras_GEF_dom_sf"/>
</dbReference>
<evidence type="ECO:0000256" key="1">
    <source>
        <dbReference type="ARBA" id="ARBA00022443"/>
    </source>
</evidence>
<sequence length="815" mass="91700">MAVLHHKPSRRGGLRPRLWIDPNPSNAETSLSTPASSVSPDPNPSLAGSSEDTDNSTPTSSAELFYVLCLYDYDAEDSDQLSFRRNDILDVVKKEDTGWWAAIRPDDNTVGWIPSAFVEPISDALADKLKNGGDRVHIYQDDHKLHGSPELTDPFVVSDGEHRGYDWMPLMNGDKVPILQLGSEPSVPDMTNAFSPLVPPHEGIDANPADAESELSPTEVILSRRKSRPPPLVESPYTEEGQVLTIPPAPVEEQPLPSTPRTPGSARRRSMSLPSGETPPSDHQRSRSESSKPSARRHLRRRPLLIDDQSSLKRLTTLFEAHNLEELDHLIMSPVVQDSFDSFARGTNRAIIPRPDKIKQITGDDEAQAFHDAKLVQATWYLRPLYGEWEMQLLPDGSVSAGTLRALVEWLTVDFLKPIQETRYRQAFLTTYKSFATAEEVFDLLVAQFNISHPGSLSLKELEQWKEKKLKPTRRRVLTVLHVWTDQYGLLQDDPYLARRIVDFVSSITSPPVLASTAKDVLKSLERYISVIPPTPVSAQSRHKRGKGSKSELIRMDTLVLAEHLCVQEQKLYSKIRPHECMNWVKHQTGNAVKNLVAFNTLHEKLGAWVKLSILSTEGLGKRAETIDFWIKVAEKCKSMHNYASMHALVYALSSPVISRLHLTWAHVGRRVQLEQLAKYHEPTGNFSAYRLLQRSVDGHCIPYIGMYLMDLQLADQQHPDDILVAPSSSPLGTTVSLIHFAKRENWWQAIDAMLRHQAKPYTLAEDSTIVTYIETNLVQAGEKDQGSFWMKSQEIQQAEMQHADIRKGLELAGF</sequence>
<dbReference type="PROSITE" id="PS50002">
    <property type="entry name" value="SH3"/>
    <property type="match status" value="1"/>
</dbReference>
<evidence type="ECO:0000256" key="5">
    <source>
        <dbReference type="SAM" id="MobiDB-lite"/>
    </source>
</evidence>
<feature type="compositionally biased region" description="Basic and acidic residues" evidence="5">
    <location>
        <begin position="280"/>
        <end position="290"/>
    </location>
</feature>
<dbReference type="Pfam" id="PF00018">
    <property type="entry name" value="SH3_1"/>
    <property type="match status" value="1"/>
</dbReference>
<reference evidence="9 10" key="1">
    <citation type="journal article" date="2018" name="Biotechnol. Biofuels">
        <title>Integrative visual omics of the white-rot fungus Polyporus brumalis exposes the biotechnological potential of its oxidative enzymes for delignifying raw plant biomass.</title>
        <authorList>
            <person name="Miyauchi S."/>
            <person name="Rancon A."/>
            <person name="Drula E."/>
            <person name="Hage H."/>
            <person name="Chaduli D."/>
            <person name="Favel A."/>
            <person name="Grisel S."/>
            <person name="Henrissat B."/>
            <person name="Herpoel-Gimbert I."/>
            <person name="Ruiz-Duenas F.J."/>
            <person name="Chevret D."/>
            <person name="Hainaut M."/>
            <person name="Lin J."/>
            <person name="Wang M."/>
            <person name="Pangilinan J."/>
            <person name="Lipzen A."/>
            <person name="Lesage-Meessen L."/>
            <person name="Navarro D."/>
            <person name="Riley R."/>
            <person name="Grigoriev I.V."/>
            <person name="Zhou S."/>
            <person name="Raouche S."/>
            <person name="Rosso M.N."/>
        </authorList>
    </citation>
    <scope>NUCLEOTIDE SEQUENCE [LARGE SCALE GENOMIC DNA]</scope>
    <source>
        <strain evidence="9 10">BRFM 1820</strain>
    </source>
</reference>
<dbReference type="Gene3D" id="1.20.870.10">
    <property type="entry name" value="Son of sevenless (SoS) protein Chain: S domain 1"/>
    <property type="match status" value="1"/>
</dbReference>
<dbReference type="PANTHER" id="PTHR23113">
    <property type="entry name" value="GUANINE NUCLEOTIDE EXCHANGE FACTOR"/>
    <property type="match status" value="1"/>
</dbReference>
<proteinExistence type="predicted"/>
<dbReference type="GO" id="GO:0007265">
    <property type="term" value="P:Ras protein signal transduction"/>
    <property type="evidence" value="ECO:0007669"/>
    <property type="project" value="TreeGrafter"/>
</dbReference>
<dbReference type="AlphaFoldDB" id="A0A371DHD4"/>
<dbReference type="Gene3D" id="1.10.840.10">
    <property type="entry name" value="Ras guanine-nucleotide exchange factors catalytic domain"/>
    <property type="match status" value="1"/>
</dbReference>
<protein>
    <submittedName>
        <fullName evidence="9">Ras GEF</fullName>
    </submittedName>
</protein>
<accession>A0A371DHD4</accession>
<keyword evidence="10" id="KW-1185">Reference proteome</keyword>
<dbReference type="SUPFAM" id="SSF48366">
    <property type="entry name" value="Ras GEF"/>
    <property type="match status" value="1"/>
</dbReference>
<name>A0A371DHD4_9APHY</name>
<dbReference type="InterPro" id="IPR036028">
    <property type="entry name" value="SH3-like_dom_sf"/>
</dbReference>
<feature type="region of interest" description="Disordered" evidence="5">
    <location>
        <begin position="1"/>
        <end position="58"/>
    </location>
</feature>
<evidence type="ECO:0000313" key="10">
    <source>
        <dbReference type="Proteomes" id="UP000256964"/>
    </source>
</evidence>
<organism evidence="9 10">
    <name type="scientific">Lentinus brumalis</name>
    <dbReference type="NCBI Taxonomy" id="2498619"/>
    <lineage>
        <taxon>Eukaryota</taxon>
        <taxon>Fungi</taxon>
        <taxon>Dikarya</taxon>
        <taxon>Basidiomycota</taxon>
        <taxon>Agaricomycotina</taxon>
        <taxon>Agaricomycetes</taxon>
        <taxon>Polyporales</taxon>
        <taxon>Polyporaceae</taxon>
        <taxon>Lentinus</taxon>
    </lineage>
</organism>
<dbReference type="PANTHER" id="PTHR23113:SF368">
    <property type="entry name" value="CELL DIVISION CONTROL PROTEIN 25"/>
    <property type="match status" value="1"/>
</dbReference>
<dbReference type="GO" id="GO:0005085">
    <property type="term" value="F:guanyl-nucleotide exchange factor activity"/>
    <property type="evidence" value="ECO:0007669"/>
    <property type="project" value="UniProtKB-KW"/>
</dbReference>
<evidence type="ECO:0000256" key="2">
    <source>
        <dbReference type="ARBA" id="ARBA00022658"/>
    </source>
</evidence>
<dbReference type="InterPro" id="IPR001895">
    <property type="entry name" value="RASGEF_cat_dom"/>
</dbReference>
<feature type="compositionally biased region" description="Basic residues" evidence="5">
    <location>
        <begin position="294"/>
        <end position="303"/>
    </location>
</feature>